<evidence type="ECO:0000313" key="5">
    <source>
        <dbReference type="EMBL" id="MBF8435621.1"/>
    </source>
</evidence>
<keyword evidence="1" id="KW-0346">Stress response</keyword>
<sequence length="276" mass="30785">MKMADRILIIVLAIALFLISLPKILRLLGFHPDYKRKDYNFEDRKALIITTSHDTLTKSGKPTGVYASEMTVPYYEFKKNGLEVELASINGGKIPIEPFSLKWPLKTEADQKFLNDQDFLNKAENSIPIHEINIDDYDLIFLAGGWGAAYDLGQSEELGQKITEAYSQNKIIGAVCHGPLGLLKAVDENGNALVKDKKITAVTDKQIKELRITETPYHPETELKKAGANFKSNNRLFDTLANNIEVDENIITGQNQNAAGETAQIMMKSLSEKPDS</sequence>
<dbReference type="AlphaFoldDB" id="A0A931APU8"/>
<dbReference type="PANTHER" id="PTHR48094">
    <property type="entry name" value="PROTEIN/NUCLEIC ACID DEGLYCASE DJ-1-RELATED"/>
    <property type="match status" value="1"/>
</dbReference>
<protein>
    <submittedName>
        <fullName evidence="5">Type 1 glutamine amidotransferase domain-containing protein</fullName>
    </submittedName>
</protein>
<proteinExistence type="inferred from homology"/>
<dbReference type="Proteomes" id="UP000621436">
    <property type="component" value="Unassembled WGS sequence"/>
</dbReference>
<evidence type="ECO:0000256" key="2">
    <source>
        <dbReference type="ARBA" id="ARBA00023239"/>
    </source>
</evidence>
<comment type="caution">
    <text evidence="5">The sequence shown here is derived from an EMBL/GenBank/DDBJ whole genome shotgun (WGS) entry which is preliminary data.</text>
</comment>
<keyword evidence="5" id="KW-0315">Glutamine amidotransferase</keyword>
<reference evidence="5" key="1">
    <citation type="submission" date="2020-11" db="EMBL/GenBank/DDBJ databases">
        <title>Halonatronomonas betainensis gen. nov., sp. nov. a novel haloalkaliphilic representative of the family Halanaerobiacae capable of betaine degradation.</title>
        <authorList>
            <person name="Boltyanskaya Y."/>
            <person name="Kevbrin V."/>
            <person name="Detkova E."/>
            <person name="Grouzdev D.S."/>
            <person name="Koziaeva V."/>
            <person name="Zhilina T."/>
        </authorList>
    </citation>
    <scope>NUCLEOTIDE SEQUENCE</scope>
    <source>
        <strain evidence="5">Z-7014</strain>
    </source>
</reference>
<dbReference type="Gene3D" id="3.40.50.880">
    <property type="match status" value="1"/>
</dbReference>
<dbReference type="InterPro" id="IPR050325">
    <property type="entry name" value="Prot/Nucl_acid_deglycase"/>
</dbReference>
<gene>
    <name evidence="5" type="ORF">I0Q91_00885</name>
</gene>
<dbReference type="InterPro" id="IPR029062">
    <property type="entry name" value="Class_I_gatase-like"/>
</dbReference>
<accession>A0A931APU8</accession>
<evidence type="ECO:0000256" key="1">
    <source>
        <dbReference type="ARBA" id="ARBA00023016"/>
    </source>
</evidence>
<name>A0A931APU8_9FIRM</name>
<feature type="domain" description="DJ-1/PfpI" evidence="4">
    <location>
        <begin position="65"/>
        <end position="261"/>
    </location>
</feature>
<keyword evidence="2" id="KW-0456">Lyase</keyword>
<organism evidence="5 6">
    <name type="scientific">Halonatronomonas betaini</name>
    <dbReference type="NCBI Taxonomy" id="2778430"/>
    <lineage>
        <taxon>Bacteria</taxon>
        <taxon>Bacillati</taxon>
        <taxon>Bacillota</taxon>
        <taxon>Clostridia</taxon>
        <taxon>Halanaerobiales</taxon>
        <taxon>Halarsenatibacteraceae</taxon>
        <taxon>Halonatronomonas</taxon>
    </lineage>
</organism>
<dbReference type="SUPFAM" id="SSF52317">
    <property type="entry name" value="Class I glutamine amidotransferase-like"/>
    <property type="match status" value="1"/>
</dbReference>
<dbReference type="EMBL" id="JADPIE010000001">
    <property type="protein sequence ID" value="MBF8435621.1"/>
    <property type="molecule type" value="Genomic_DNA"/>
</dbReference>
<evidence type="ECO:0000259" key="4">
    <source>
        <dbReference type="Pfam" id="PF01965"/>
    </source>
</evidence>
<keyword evidence="6" id="KW-1185">Reference proteome</keyword>
<dbReference type="PANTHER" id="PTHR48094:SF11">
    <property type="entry name" value="GLUTATHIONE-INDEPENDENT GLYOXALASE HSP31-RELATED"/>
    <property type="match status" value="1"/>
</dbReference>
<dbReference type="Pfam" id="PF01965">
    <property type="entry name" value="DJ-1_PfpI"/>
    <property type="match status" value="1"/>
</dbReference>
<dbReference type="GO" id="GO:0019172">
    <property type="term" value="F:glyoxalase III activity"/>
    <property type="evidence" value="ECO:0007669"/>
    <property type="project" value="TreeGrafter"/>
</dbReference>
<evidence type="ECO:0000313" key="6">
    <source>
        <dbReference type="Proteomes" id="UP000621436"/>
    </source>
</evidence>
<comment type="similarity">
    <text evidence="3">Belongs to the peptidase C56 family. HSP31-like subfamily.</text>
</comment>
<dbReference type="GO" id="GO:0005737">
    <property type="term" value="C:cytoplasm"/>
    <property type="evidence" value="ECO:0007669"/>
    <property type="project" value="TreeGrafter"/>
</dbReference>
<dbReference type="CDD" id="cd03141">
    <property type="entry name" value="GATase1_Hsp31_like"/>
    <property type="match status" value="1"/>
</dbReference>
<evidence type="ECO:0000256" key="3">
    <source>
        <dbReference type="ARBA" id="ARBA00038493"/>
    </source>
</evidence>
<dbReference type="InterPro" id="IPR002818">
    <property type="entry name" value="DJ-1/PfpI"/>
</dbReference>
<dbReference type="GO" id="GO:0019243">
    <property type="term" value="P:methylglyoxal catabolic process to D-lactate via S-lactoyl-glutathione"/>
    <property type="evidence" value="ECO:0007669"/>
    <property type="project" value="TreeGrafter"/>
</dbReference>